<dbReference type="RefSeq" id="WP_152217064.1">
    <property type="nucleotide sequence ID" value="NZ_JBAQYD010000034.1"/>
</dbReference>
<protein>
    <submittedName>
        <fullName evidence="9">Rod shape-determining protein MreD</fullName>
    </submittedName>
</protein>
<feature type="transmembrane region" description="Helical" evidence="8">
    <location>
        <begin position="15"/>
        <end position="37"/>
    </location>
</feature>
<dbReference type="NCBIfam" id="TIGR03426">
    <property type="entry name" value="shape_MreD"/>
    <property type="match status" value="1"/>
</dbReference>
<dbReference type="EMBL" id="WESC01000014">
    <property type="protein sequence ID" value="KAB7738973.1"/>
    <property type="molecule type" value="Genomic_DNA"/>
</dbReference>
<keyword evidence="4 8" id="KW-0812">Transmembrane</keyword>
<evidence type="ECO:0000256" key="1">
    <source>
        <dbReference type="ARBA" id="ARBA00004651"/>
    </source>
</evidence>
<sequence>MARLESYTPTPGARAGRIVLTVLPFVMGLVCVLLSFVPIGRIFGTSVMPAFGLMAIYYWAIVRPEMFPVYAVFLVGLLSDLLSGGPIGLWAFVYVLTYIVVLTQRFLAMNAPFSVFWLGFLLAAIFAGLVGWVAASLFYGAFLPIRPIVWHLLATVALFPLFALIFGRIERRILPSG</sequence>
<keyword evidence="6 8" id="KW-1133">Transmembrane helix</keyword>
<evidence type="ECO:0000313" key="10">
    <source>
        <dbReference type="Proteomes" id="UP000468901"/>
    </source>
</evidence>
<keyword evidence="5" id="KW-0133">Cell shape</keyword>
<feature type="transmembrane region" description="Helical" evidence="8">
    <location>
        <begin position="115"/>
        <end position="142"/>
    </location>
</feature>
<evidence type="ECO:0000256" key="7">
    <source>
        <dbReference type="ARBA" id="ARBA00023136"/>
    </source>
</evidence>
<dbReference type="GO" id="GO:0005886">
    <property type="term" value="C:plasma membrane"/>
    <property type="evidence" value="ECO:0007669"/>
    <property type="project" value="UniProtKB-SubCell"/>
</dbReference>
<accession>A0A6N6VE21</accession>
<comment type="similarity">
    <text evidence="2">Belongs to the MreD family.</text>
</comment>
<dbReference type="AlphaFoldDB" id="A0A6N6VE21"/>
<dbReference type="InterPro" id="IPR007227">
    <property type="entry name" value="Cell_shape_determining_MreD"/>
</dbReference>
<organism evidence="9 10">
    <name type="scientific">Parvibaculum sedimenti</name>
    <dbReference type="NCBI Taxonomy" id="2608632"/>
    <lineage>
        <taxon>Bacteria</taxon>
        <taxon>Pseudomonadati</taxon>
        <taxon>Pseudomonadota</taxon>
        <taxon>Alphaproteobacteria</taxon>
        <taxon>Hyphomicrobiales</taxon>
        <taxon>Parvibaculaceae</taxon>
        <taxon>Parvibaculum</taxon>
    </lineage>
</organism>
<evidence type="ECO:0000313" key="9">
    <source>
        <dbReference type="EMBL" id="KAB7738973.1"/>
    </source>
</evidence>
<evidence type="ECO:0000256" key="8">
    <source>
        <dbReference type="SAM" id="Phobius"/>
    </source>
</evidence>
<comment type="subcellular location">
    <subcellularLocation>
        <location evidence="1">Cell membrane</location>
        <topology evidence="1">Multi-pass membrane protein</topology>
    </subcellularLocation>
</comment>
<evidence type="ECO:0000256" key="6">
    <source>
        <dbReference type="ARBA" id="ARBA00022989"/>
    </source>
</evidence>
<dbReference type="Pfam" id="PF04093">
    <property type="entry name" value="MreD"/>
    <property type="match status" value="1"/>
</dbReference>
<feature type="transmembrane region" description="Helical" evidence="8">
    <location>
        <begin position="42"/>
        <end position="61"/>
    </location>
</feature>
<keyword evidence="7 8" id="KW-0472">Membrane</keyword>
<proteinExistence type="inferred from homology"/>
<name>A0A6N6VE21_9HYPH</name>
<feature type="transmembrane region" description="Helical" evidence="8">
    <location>
        <begin position="148"/>
        <end position="167"/>
    </location>
</feature>
<evidence type="ECO:0000256" key="2">
    <source>
        <dbReference type="ARBA" id="ARBA00007776"/>
    </source>
</evidence>
<dbReference type="GO" id="GO:0008360">
    <property type="term" value="P:regulation of cell shape"/>
    <property type="evidence" value="ECO:0007669"/>
    <property type="project" value="UniProtKB-KW"/>
</dbReference>
<evidence type="ECO:0000256" key="3">
    <source>
        <dbReference type="ARBA" id="ARBA00022475"/>
    </source>
</evidence>
<evidence type="ECO:0000256" key="4">
    <source>
        <dbReference type="ARBA" id="ARBA00022692"/>
    </source>
</evidence>
<evidence type="ECO:0000256" key="5">
    <source>
        <dbReference type="ARBA" id="ARBA00022960"/>
    </source>
</evidence>
<gene>
    <name evidence="9" type="primary">mreD</name>
    <name evidence="9" type="ORF">F2P47_14320</name>
</gene>
<keyword evidence="10" id="KW-1185">Reference proteome</keyword>
<keyword evidence="3" id="KW-1003">Cell membrane</keyword>
<comment type="caution">
    <text evidence="9">The sequence shown here is derived from an EMBL/GenBank/DDBJ whole genome shotgun (WGS) entry which is preliminary data.</text>
</comment>
<feature type="transmembrane region" description="Helical" evidence="8">
    <location>
        <begin position="81"/>
        <end position="103"/>
    </location>
</feature>
<reference evidence="9 10" key="1">
    <citation type="submission" date="2019-09" db="EMBL/GenBank/DDBJ databases">
        <title>Parvibaculum sedimenti sp. nov., isolated from sediment.</title>
        <authorList>
            <person name="Wang Y."/>
        </authorList>
    </citation>
    <scope>NUCLEOTIDE SEQUENCE [LARGE SCALE GENOMIC DNA]</scope>
    <source>
        <strain evidence="9 10">HXT-9</strain>
    </source>
</reference>
<dbReference type="Proteomes" id="UP000468901">
    <property type="component" value="Unassembled WGS sequence"/>
</dbReference>